<dbReference type="PANTHER" id="PTHR38797">
    <property type="entry name" value="NUCLEAR PORE COMPLEX PROTEIN NUP85-RELATED"/>
    <property type="match status" value="1"/>
</dbReference>
<dbReference type="InterPro" id="IPR022085">
    <property type="entry name" value="OpdG"/>
</dbReference>
<name>A0A5M3YV12_ASPTE</name>
<comment type="caution">
    <text evidence="1">The sequence shown here is derived from an EMBL/GenBank/DDBJ whole genome shotgun (WGS) entry which is preliminary data.</text>
</comment>
<proteinExistence type="predicted"/>
<sequence>MDLFYTNQLPTHTEGSDYSQESHLAVRHDLFAGKIHSPETAAKLASVALALDASLEAQLGQLWHLIFKIACTNPEHQDKLVDLLVDMSHLADATQPGDDGRDQPLILHDMQVWRDLPLLRWEIRRHLDDSVPLPGTTTPAERNAAIARTVNVNRFVALLVATDEPVFVADAWFALVTLRIALETLWGQMRADEPLEAWIPAAAAWIELLGVEIYEWDEEYKAGVLVGAPGCGGPLWNGKHGFSKERWKLWRERFGEAARKEDEPDYIRRIAGEAELMMKEVDGGDVE</sequence>
<organism evidence="1 2">
    <name type="scientific">Aspergillus terreus</name>
    <dbReference type="NCBI Taxonomy" id="33178"/>
    <lineage>
        <taxon>Eukaryota</taxon>
        <taxon>Fungi</taxon>
        <taxon>Dikarya</taxon>
        <taxon>Ascomycota</taxon>
        <taxon>Pezizomycotina</taxon>
        <taxon>Eurotiomycetes</taxon>
        <taxon>Eurotiomycetidae</taxon>
        <taxon>Eurotiales</taxon>
        <taxon>Aspergillaceae</taxon>
        <taxon>Aspergillus</taxon>
        <taxon>Aspergillus subgen. Circumdati</taxon>
    </lineage>
</organism>
<evidence type="ECO:0000313" key="2">
    <source>
        <dbReference type="Proteomes" id="UP000452235"/>
    </source>
</evidence>
<dbReference type="Proteomes" id="UP000452235">
    <property type="component" value="Unassembled WGS sequence"/>
</dbReference>
<protein>
    <submittedName>
        <fullName evidence="1">Uncharacterized protein</fullName>
    </submittedName>
</protein>
<reference evidence="1 2" key="1">
    <citation type="submission" date="2020-01" db="EMBL/GenBank/DDBJ databases">
        <title>Aspergillus terreus IFO 6365 whole genome shotgun sequence.</title>
        <authorList>
            <person name="Kanamasa S."/>
            <person name="Takahashi H."/>
        </authorList>
    </citation>
    <scope>NUCLEOTIDE SEQUENCE [LARGE SCALE GENOMIC DNA]</scope>
    <source>
        <strain evidence="1 2">IFO 6365</strain>
    </source>
</reference>
<accession>A0A5M3YV12</accession>
<dbReference type="VEuPathDB" id="FungiDB:ATEG_02391"/>
<evidence type="ECO:0000313" key="1">
    <source>
        <dbReference type="EMBL" id="GFF13376.1"/>
    </source>
</evidence>
<dbReference type="InterPro" id="IPR053204">
    <property type="entry name" value="Oxopyrrolidines_Biosynth-assoc"/>
</dbReference>
<gene>
    <name evidence="1" type="ORF">ATEIFO6365_0002048700</name>
</gene>
<keyword evidence="2" id="KW-1185">Reference proteome</keyword>
<dbReference type="EMBL" id="BLJY01000002">
    <property type="protein sequence ID" value="GFF13376.1"/>
    <property type="molecule type" value="Genomic_DNA"/>
</dbReference>
<dbReference type="PANTHER" id="PTHR38797:SF4">
    <property type="entry name" value="NUCLEAR PORE COMPLEX PROTEIN NUP85"/>
    <property type="match status" value="1"/>
</dbReference>
<dbReference type="OrthoDB" id="3350591at2759"/>
<dbReference type="Pfam" id="PF12311">
    <property type="entry name" value="DUF3632"/>
    <property type="match status" value="1"/>
</dbReference>
<dbReference type="AlphaFoldDB" id="A0A5M3YV12"/>